<evidence type="ECO:0000313" key="2">
    <source>
        <dbReference type="Proteomes" id="UP000321947"/>
    </source>
</evidence>
<name>A0A5D3E0D3_CUCMM</name>
<dbReference type="Proteomes" id="UP000321947">
    <property type="component" value="Unassembled WGS sequence"/>
</dbReference>
<sequence>MSTSTMSSFLRTNFLETDAMFLKFADDLDNIVQGRRRWTTIRQFFVLDFNDQAMNRFIEHQMLDTFKVFRDDCHRHFKKYSDLEEARANPPHLLVGCDED</sequence>
<evidence type="ECO:0000313" key="1">
    <source>
        <dbReference type="EMBL" id="TYK29178.1"/>
    </source>
</evidence>
<comment type="caution">
    <text evidence="1">The sequence shown here is derived from an EMBL/GenBank/DDBJ whole genome shotgun (WGS) entry which is preliminary data.</text>
</comment>
<accession>A0A5D3E0D3</accession>
<protein>
    <submittedName>
        <fullName evidence="1">Gamma-aminobutyrate transaminase POP2</fullName>
    </submittedName>
</protein>
<gene>
    <name evidence="1" type="ORF">E5676_scaffold120G003680</name>
</gene>
<dbReference type="EMBL" id="SSTD01001877">
    <property type="protein sequence ID" value="TYK29178.1"/>
    <property type="molecule type" value="Genomic_DNA"/>
</dbReference>
<organism evidence="1 2">
    <name type="scientific">Cucumis melo var. makuwa</name>
    <name type="common">Oriental melon</name>
    <dbReference type="NCBI Taxonomy" id="1194695"/>
    <lineage>
        <taxon>Eukaryota</taxon>
        <taxon>Viridiplantae</taxon>
        <taxon>Streptophyta</taxon>
        <taxon>Embryophyta</taxon>
        <taxon>Tracheophyta</taxon>
        <taxon>Spermatophyta</taxon>
        <taxon>Magnoliopsida</taxon>
        <taxon>eudicotyledons</taxon>
        <taxon>Gunneridae</taxon>
        <taxon>Pentapetalae</taxon>
        <taxon>rosids</taxon>
        <taxon>fabids</taxon>
        <taxon>Cucurbitales</taxon>
        <taxon>Cucurbitaceae</taxon>
        <taxon>Benincaseae</taxon>
        <taxon>Cucumis</taxon>
    </lineage>
</organism>
<reference evidence="1 2" key="1">
    <citation type="submission" date="2019-08" db="EMBL/GenBank/DDBJ databases">
        <title>Draft genome sequences of two oriental melons (Cucumis melo L. var makuwa).</title>
        <authorList>
            <person name="Kwon S.-Y."/>
        </authorList>
    </citation>
    <scope>NUCLEOTIDE SEQUENCE [LARGE SCALE GENOMIC DNA]</scope>
    <source>
        <strain evidence="2">cv. Chang Bougi</strain>
        <tissue evidence="1">Leaf</tissue>
    </source>
</reference>
<dbReference type="AlphaFoldDB" id="A0A5D3E0D3"/>
<proteinExistence type="predicted"/>